<evidence type="ECO:0000313" key="2">
    <source>
        <dbReference type="EMBL" id="KJH72528.1"/>
    </source>
</evidence>
<feature type="domain" description="Transposase DDE" evidence="1">
    <location>
        <begin position="59"/>
        <end position="138"/>
    </location>
</feature>
<sequence>MYGFDVAKHTKGRKRFVLVDTLGLVMSLVVLEASAKERLGGAIVLLEAVEEIKTNLVRLWVDQGFSGENFARVVGQLTQAEVEVICRQSKDFEVLPKRWIVERTFGWWNRYRRLSKDYELLVEMSEAMIYGAMIHTMLRRLAKLKPNHS</sequence>
<organism evidence="2 3">
    <name type="scientific">Aliterella atlantica CENA595</name>
    <dbReference type="NCBI Taxonomy" id="1618023"/>
    <lineage>
        <taxon>Bacteria</taxon>
        <taxon>Bacillati</taxon>
        <taxon>Cyanobacteriota</taxon>
        <taxon>Cyanophyceae</taxon>
        <taxon>Chroococcidiopsidales</taxon>
        <taxon>Aliterellaceae</taxon>
        <taxon>Aliterella</taxon>
    </lineage>
</organism>
<dbReference type="PATRIC" id="fig|1618023.3.peg.2929"/>
<protein>
    <submittedName>
        <fullName evidence="2">Transposase</fullName>
    </submittedName>
</protein>
<dbReference type="PANTHER" id="PTHR30007:SF0">
    <property type="entry name" value="TRANSPOSASE"/>
    <property type="match status" value="1"/>
</dbReference>
<accession>A0A0D8ZUS2</accession>
<evidence type="ECO:0000259" key="1">
    <source>
        <dbReference type="Pfam" id="PF13586"/>
    </source>
</evidence>
<name>A0A0D8ZUS2_9CYAN</name>
<dbReference type="PANTHER" id="PTHR30007">
    <property type="entry name" value="PHP DOMAIN PROTEIN"/>
    <property type="match status" value="1"/>
</dbReference>
<dbReference type="AlphaFoldDB" id="A0A0D8ZUS2"/>
<dbReference type="Proteomes" id="UP000032452">
    <property type="component" value="Unassembled WGS sequence"/>
</dbReference>
<proteinExistence type="predicted"/>
<gene>
    <name evidence="2" type="ORF">UH38_07190</name>
</gene>
<dbReference type="Pfam" id="PF13586">
    <property type="entry name" value="DDE_Tnp_1_2"/>
    <property type="match status" value="1"/>
</dbReference>
<evidence type="ECO:0000313" key="3">
    <source>
        <dbReference type="Proteomes" id="UP000032452"/>
    </source>
</evidence>
<dbReference type="InterPro" id="IPR025668">
    <property type="entry name" value="Tnp_DDE_dom"/>
</dbReference>
<reference evidence="2 3" key="1">
    <citation type="submission" date="2015-02" db="EMBL/GenBank/DDBJ databases">
        <title>Draft genome of a novel marine cyanobacterium (Chroococcales) isolated from South Atlantic Ocean.</title>
        <authorList>
            <person name="Rigonato J."/>
            <person name="Alvarenga D.O."/>
            <person name="Branco L.H."/>
            <person name="Varani A.M."/>
            <person name="Brandini F.P."/>
            <person name="Fiore M.F."/>
        </authorList>
    </citation>
    <scope>NUCLEOTIDE SEQUENCE [LARGE SCALE GENOMIC DNA]</scope>
    <source>
        <strain evidence="2 3">CENA595</strain>
    </source>
</reference>
<dbReference type="EMBL" id="JYON01000005">
    <property type="protein sequence ID" value="KJH72528.1"/>
    <property type="molecule type" value="Genomic_DNA"/>
</dbReference>
<comment type="caution">
    <text evidence="2">The sequence shown here is derived from an EMBL/GenBank/DDBJ whole genome shotgun (WGS) entry which is preliminary data.</text>
</comment>
<keyword evidence="3" id="KW-1185">Reference proteome</keyword>